<name>A0AAD9HBU6_9PEZI</name>
<sequence>MAQTCLSARRCQGRFMKMENTSRSVTGAAKKWLDARLRTKLWRMTMTWVVWVSKMRRIERGSLVALSLSTLTLSHSILLTHTHTPLSLTLSHSLTHSHTLSLTHRAAGRAPDPGATPPTSPSLAQPTYPWIRY</sequence>
<dbReference type="EMBL" id="MU842921">
    <property type="protein sequence ID" value="KAK2026146.1"/>
    <property type="molecule type" value="Genomic_DNA"/>
</dbReference>
<evidence type="ECO:0000256" key="1">
    <source>
        <dbReference type="SAM" id="MobiDB-lite"/>
    </source>
</evidence>
<dbReference type="Proteomes" id="UP001232148">
    <property type="component" value="Unassembled WGS sequence"/>
</dbReference>
<evidence type="ECO:0000313" key="2">
    <source>
        <dbReference type="EMBL" id="KAK2026146.1"/>
    </source>
</evidence>
<feature type="region of interest" description="Disordered" evidence="1">
    <location>
        <begin position="103"/>
        <end position="133"/>
    </location>
</feature>
<reference evidence="2" key="1">
    <citation type="submission" date="2021-06" db="EMBL/GenBank/DDBJ databases">
        <title>Comparative genomics, transcriptomics and evolutionary studies reveal genomic signatures of adaptation to plant cell wall in hemibiotrophic fungi.</title>
        <authorList>
            <consortium name="DOE Joint Genome Institute"/>
            <person name="Baroncelli R."/>
            <person name="Diaz J.F."/>
            <person name="Benocci T."/>
            <person name="Peng M."/>
            <person name="Battaglia E."/>
            <person name="Haridas S."/>
            <person name="Andreopoulos W."/>
            <person name="Labutti K."/>
            <person name="Pangilinan J."/>
            <person name="Floch G.L."/>
            <person name="Makela M.R."/>
            <person name="Henrissat B."/>
            <person name="Grigoriev I.V."/>
            <person name="Crouch J.A."/>
            <person name="De Vries R.P."/>
            <person name="Sukno S.A."/>
            <person name="Thon M.R."/>
        </authorList>
    </citation>
    <scope>NUCLEOTIDE SEQUENCE</scope>
    <source>
        <strain evidence="2">MAFF235873</strain>
    </source>
</reference>
<protein>
    <submittedName>
        <fullName evidence="2">Uncharacterized protein</fullName>
    </submittedName>
</protein>
<proteinExistence type="predicted"/>
<comment type="caution">
    <text evidence="2">The sequence shown here is derived from an EMBL/GenBank/DDBJ whole genome shotgun (WGS) entry which is preliminary data.</text>
</comment>
<accession>A0AAD9HBU6</accession>
<gene>
    <name evidence="2" type="ORF">LX32DRAFT_642151</name>
</gene>
<organism evidence="2 3">
    <name type="scientific">Colletotrichum zoysiae</name>
    <dbReference type="NCBI Taxonomy" id="1216348"/>
    <lineage>
        <taxon>Eukaryota</taxon>
        <taxon>Fungi</taxon>
        <taxon>Dikarya</taxon>
        <taxon>Ascomycota</taxon>
        <taxon>Pezizomycotina</taxon>
        <taxon>Sordariomycetes</taxon>
        <taxon>Hypocreomycetidae</taxon>
        <taxon>Glomerellales</taxon>
        <taxon>Glomerellaceae</taxon>
        <taxon>Colletotrichum</taxon>
        <taxon>Colletotrichum graminicola species complex</taxon>
    </lineage>
</organism>
<keyword evidence="3" id="KW-1185">Reference proteome</keyword>
<dbReference type="AlphaFoldDB" id="A0AAD9HBU6"/>
<evidence type="ECO:0000313" key="3">
    <source>
        <dbReference type="Proteomes" id="UP001232148"/>
    </source>
</evidence>